<keyword evidence="4" id="KW-1185">Reference proteome</keyword>
<dbReference type="STRING" id="337451.A0A3S3N7P4"/>
<evidence type="ECO:0000256" key="1">
    <source>
        <dbReference type="PROSITE-ProRule" id="PRU00489"/>
    </source>
</evidence>
<evidence type="ECO:0000256" key="2">
    <source>
        <dbReference type="SAM" id="MobiDB-lite"/>
    </source>
</evidence>
<evidence type="ECO:0000313" key="3">
    <source>
        <dbReference type="EMBL" id="RWR74262.1"/>
    </source>
</evidence>
<dbReference type="OrthoDB" id="61116at2759"/>
<dbReference type="EMBL" id="QPKB01000001">
    <property type="protein sequence ID" value="RWR74262.1"/>
    <property type="molecule type" value="Genomic_DNA"/>
</dbReference>
<keyword evidence="3" id="KW-0808">Transferase</keyword>
<dbReference type="Pfam" id="PF05063">
    <property type="entry name" value="MT-A70"/>
    <property type="match status" value="1"/>
</dbReference>
<sequence>MVTLISFSSHNRLPFPSVFSAPSRRVKRKAWKMAGGEMGKELSSFLHSGIYRFPNSNAVFMDPVRVLNDSYTRFRVSPSSYYSRFCEPKENEDVSIPGGESRKRKRKKAKHDLNERERSAEKRHQEARPFLLSAHEALLGAWDLLSFLSDLKRDGCHLGNKGSSHERKDNELSFVGLGSVWQAPLYEMSLYFYSQKKQGGDEGMQLVRHGEGVVVPIFNNLVGNETNDDAEAEFLDRWFILPRKSCFHMSDLGQIHNLIPADSAHLFNLIVIDPPWENRSVHQKSVYPMLPNRYLLSLPVKQLAHTEGALVALWVTNREKLRVFVEKELFPAWDVLNVTEFYWLKVKLDGSLIGELDLFHHRPYECLLLGYISGKGANTDYLPFKTLQDNLVIISIPGDHSRKPPIGSMSSVYGSHQGKRAWHGVLLLACHFGYVWLHQVINCAEDMAVGSS</sequence>
<gene>
    <name evidence="3" type="ORF">CKAN_00258600</name>
</gene>
<dbReference type="GO" id="GO:0008168">
    <property type="term" value="F:methyltransferase activity"/>
    <property type="evidence" value="ECO:0007669"/>
    <property type="project" value="UniProtKB-KW"/>
</dbReference>
<proteinExistence type="inferred from homology"/>
<protein>
    <submittedName>
        <fullName evidence="3">Methyltransferase-like protein 2 isoform X2</fullName>
    </submittedName>
</protein>
<dbReference type="GO" id="GO:0032259">
    <property type="term" value="P:methylation"/>
    <property type="evidence" value="ECO:0007669"/>
    <property type="project" value="UniProtKB-KW"/>
</dbReference>
<comment type="caution">
    <text evidence="3">The sequence shown here is derived from an EMBL/GenBank/DDBJ whole genome shotgun (WGS) entry which is preliminary data.</text>
</comment>
<dbReference type="Proteomes" id="UP000283530">
    <property type="component" value="Unassembled WGS sequence"/>
</dbReference>
<feature type="compositionally biased region" description="Basic and acidic residues" evidence="2">
    <location>
        <begin position="111"/>
        <end position="125"/>
    </location>
</feature>
<name>A0A3S3N7P4_9MAGN</name>
<evidence type="ECO:0000313" key="4">
    <source>
        <dbReference type="Proteomes" id="UP000283530"/>
    </source>
</evidence>
<dbReference type="PROSITE" id="PS51143">
    <property type="entry name" value="MT_A70"/>
    <property type="match status" value="1"/>
</dbReference>
<dbReference type="InterPro" id="IPR007757">
    <property type="entry name" value="MT-A70-like"/>
</dbReference>
<dbReference type="PANTHER" id="PTHR12829">
    <property type="entry name" value="N6-ADENOSINE-METHYLTRANSFERASE"/>
    <property type="match status" value="1"/>
</dbReference>
<organism evidence="3 4">
    <name type="scientific">Cinnamomum micranthum f. kanehirae</name>
    <dbReference type="NCBI Taxonomy" id="337451"/>
    <lineage>
        <taxon>Eukaryota</taxon>
        <taxon>Viridiplantae</taxon>
        <taxon>Streptophyta</taxon>
        <taxon>Embryophyta</taxon>
        <taxon>Tracheophyta</taxon>
        <taxon>Spermatophyta</taxon>
        <taxon>Magnoliopsida</taxon>
        <taxon>Magnoliidae</taxon>
        <taxon>Laurales</taxon>
        <taxon>Lauraceae</taxon>
        <taxon>Cinnamomum</taxon>
    </lineage>
</organism>
<reference evidence="3 4" key="1">
    <citation type="journal article" date="2019" name="Nat. Plants">
        <title>Stout camphor tree genome fills gaps in understanding of flowering plant genome evolution.</title>
        <authorList>
            <person name="Chaw S.M."/>
            <person name="Liu Y.C."/>
            <person name="Wu Y.W."/>
            <person name="Wang H.Y."/>
            <person name="Lin C.I."/>
            <person name="Wu C.S."/>
            <person name="Ke H.M."/>
            <person name="Chang L.Y."/>
            <person name="Hsu C.Y."/>
            <person name="Yang H.T."/>
            <person name="Sudianto E."/>
            <person name="Hsu M.H."/>
            <person name="Wu K.P."/>
            <person name="Wang L.N."/>
            <person name="Leebens-Mack J.H."/>
            <person name="Tsai I.J."/>
        </authorList>
    </citation>
    <scope>NUCLEOTIDE SEQUENCE [LARGE SCALE GENOMIC DNA]</scope>
    <source>
        <strain evidence="4">cv. Chaw 1501</strain>
        <tissue evidence="3">Young leaves</tissue>
    </source>
</reference>
<dbReference type="AlphaFoldDB" id="A0A3S3N7P4"/>
<dbReference type="PANTHER" id="PTHR12829:SF4">
    <property type="entry name" value="N(6)-ADENINE-SPECIFIC METHYLTRANSFERASE METTL4"/>
    <property type="match status" value="1"/>
</dbReference>
<dbReference type="GO" id="GO:0005634">
    <property type="term" value="C:nucleus"/>
    <property type="evidence" value="ECO:0007669"/>
    <property type="project" value="TreeGrafter"/>
</dbReference>
<comment type="similarity">
    <text evidence="1">Belongs to the MT-A70-like family.</text>
</comment>
<feature type="region of interest" description="Disordered" evidence="2">
    <location>
        <begin position="90"/>
        <end position="125"/>
    </location>
</feature>
<keyword evidence="3" id="KW-0489">Methyltransferase</keyword>
<accession>A0A3S3N7P4</accession>